<protein>
    <submittedName>
        <fullName evidence="2">Uncharacterized protein</fullName>
    </submittedName>
</protein>
<feature type="transmembrane region" description="Helical" evidence="1">
    <location>
        <begin position="81"/>
        <end position="101"/>
    </location>
</feature>
<organism evidence="2 3">
    <name type="scientific">Histidinibacterium lentulum</name>
    <dbReference type="NCBI Taxonomy" id="2480588"/>
    <lineage>
        <taxon>Bacteria</taxon>
        <taxon>Pseudomonadati</taxon>
        <taxon>Pseudomonadota</taxon>
        <taxon>Alphaproteobacteria</taxon>
        <taxon>Rhodobacterales</taxon>
        <taxon>Paracoccaceae</taxon>
        <taxon>Histidinibacterium</taxon>
    </lineage>
</organism>
<feature type="transmembrane region" description="Helical" evidence="1">
    <location>
        <begin position="121"/>
        <end position="141"/>
    </location>
</feature>
<evidence type="ECO:0000313" key="3">
    <source>
        <dbReference type="Proteomes" id="UP000268016"/>
    </source>
</evidence>
<gene>
    <name evidence="2" type="ORF">EAT49_12845</name>
</gene>
<dbReference type="AlphaFoldDB" id="A0A3N2QYJ6"/>
<proteinExistence type="predicted"/>
<name>A0A3N2QYJ6_9RHOB</name>
<keyword evidence="3" id="KW-1185">Reference proteome</keyword>
<feature type="transmembrane region" description="Helical" evidence="1">
    <location>
        <begin position="7"/>
        <end position="28"/>
    </location>
</feature>
<dbReference type="OrthoDB" id="9787548at2"/>
<reference evidence="2 3" key="1">
    <citation type="submission" date="2018-10" db="EMBL/GenBank/DDBJ databases">
        <title>Histidinibacterium lentulum gen. nov., sp. nov., a marine bacterium from the culture broth of Picochlorum sp. 122.</title>
        <authorList>
            <person name="Wang G."/>
        </authorList>
    </citation>
    <scope>NUCLEOTIDE SEQUENCE [LARGE SCALE GENOMIC DNA]</scope>
    <source>
        <strain evidence="2 3">B17</strain>
    </source>
</reference>
<accession>A0A3N2QYJ6</accession>
<comment type="caution">
    <text evidence="2">The sequence shown here is derived from an EMBL/GenBank/DDBJ whole genome shotgun (WGS) entry which is preliminary data.</text>
</comment>
<dbReference type="EMBL" id="RDRB01000006">
    <property type="protein sequence ID" value="ROU00188.1"/>
    <property type="molecule type" value="Genomic_DNA"/>
</dbReference>
<sequence>MSGIPAAVLSAGILASAFFYWVDIPVIYQVTLWDLFERNSAAVWDALRGGDLHWSLWVFVLSFPVAAVSTLLNLGGLVRPVAILAGLMPPVAMGGAVFTARDRVVELLGRVPGEAGQLRELMGVGVWIYLGAGVLLMVVAATTPQRYRG</sequence>
<evidence type="ECO:0000313" key="2">
    <source>
        <dbReference type="EMBL" id="ROU00188.1"/>
    </source>
</evidence>
<keyword evidence="1" id="KW-1133">Transmembrane helix</keyword>
<evidence type="ECO:0000256" key="1">
    <source>
        <dbReference type="SAM" id="Phobius"/>
    </source>
</evidence>
<feature type="transmembrane region" description="Helical" evidence="1">
    <location>
        <begin position="54"/>
        <end position="74"/>
    </location>
</feature>
<dbReference type="Proteomes" id="UP000268016">
    <property type="component" value="Unassembled WGS sequence"/>
</dbReference>
<dbReference type="RefSeq" id="WP_123642736.1">
    <property type="nucleotide sequence ID" value="NZ_ML119086.1"/>
</dbReference>
<keyword evidence="1" id="KW-0812">Transmembrane</keyword>
<keyword evidence="1" id="KW-0472">Membrane</keyword>